<feature type="binding site" evidence="8">
    <location>
        <begin position="184"/>
        <end position="187"/>
    </location>
    <ligand>
        <name>ATP</name>
        <dbReference type="ChEBI" id="CHEBI:30616"/>
    </ligand>
</feature>
<evidence type="ECO:0000256" key="4">
    <source>
        <dbReference type="ARBA" id="ARBA00022655"/>
    </source>
</evidence>
<dbReference type="FunFam" id="3.30.1300.10:FF:000001">
    <property type="entry name" value="Pantothenate synthetase"/>
    <property type="match status" value="1"/>
</dbReference>
<comment type="subcellular location">
    <subcellularLocation>
        <location evidence="8">Cytoplasm</location>
    </subcellularLocation>
</comment>
<dbReference type="CDD" id="cd00560">
    <property type="entry name" value="PanC"/>
    <property type="match status" value="1"/>
</dbReference>
<comment type="caution">
    <text evidence="9">The sequence shown here is derived from an EMBL/GenBank/DDBJ whole genome shotgun (WGS) entry which is preliminary data.</text>
</comment>
<evidence type="ECO:0000256" key="3">
    <source>
        <dbReference type="ARBA" id="ARBA00022598"/>
    </source>
</evidence>
<accession>A0A8J6TN45</accession>
<sequence>MEIIHTAKEMQARSDRNRREGKTIVFVPTMGYLHEGHLSLMRTGLRHGDDLVVSIFVNPTQFGPGEDLDAYPRDMDRDLELARKEGVAAVFAPHAKEIYSRGYQTYVALKKLPGHLCGISRPIHFRGVATVCTKLFNIVKPHVAVFGRKDYQQLLVIRRMVQDLNFDITIIGAPIVRESDGLAMSSRNTYLTPEQRISALTLYTSLQNARGRVESGEKDAAEIIAAASELIMSRPETAIDYIAVCDPETLDDVTTIEQPVLMALAVKVGTTRLIDNMILTP</sequence>
<comment type="pathway">
    <text evidence="1 8">Cofactor biosynthesis; (R)-pantothenate biosynthesis; (R)-pantothenate from (R)-pantoate and beta-alanine: step 1/1.</text>
</comment>
<dbReference type="PANTHER" id="PTHR21299">
    <property type="entry name" value="CYTIDYLATE KINASE/PANTOATE-BETA-ALANINE LIGASE"/>
    <property type="match status" value="1"/>
</dbReference>
<organism evidence="9 10">
    <name type="scientific">Candidatus Desulfatibia profunda</name>
    <dbReference type="NCBI Taxonomy" id="2841695"/>
    <lineage>
        <taxon>Bacteria</taxon>
        <taxon>Pseudomonadati</taxon>
        <taxon>Thermodesulfobacteriota</taxon>
        <taxon>Desulfobacteria</taxon>
        <taxon>Desulfobacterales</taxon>
        <taxon>Desulfobacterales incertae sedis</taxon>
        <taxon>Candidatus Desulfatibia</taxon>
    </lineage>
</organism>
<evidence type="ECO:0000256" key="6">
    <source>
        <dbReference type="ARBA" id="ARBA00022840"/>
    </source>
</evidence>
<keyword evidence="6 8" id="KW-0067">ATP-binding</keyword>
<evidence type="ECO:0000256" key="1">
    <source>
        <dbReference type="ARBA" id="ARBA00004990"/>
    </source>
</evidence>
<feature type="binding site" evidence="8">
    <location>
        <position position="61"/>
    </location>
    <ligand>
        <name>(R)-pantoate</name>
        <dbReference type="ChEBI" id="CHEBI:15980"/>
    </ligand>
</feature>
<reference evidence="9 10" key="1">
    <citation type="submission" date="2020-08" db="EMBL/GenBank/DDBJ databases">
        <title>Bridging the membrane lipid divide: bacteria of the FCB group superphylum have the potential to synthesize archaeal ether lipids.</title>
        <authorList>
            <person name="Villanueva L."/>
            <person name="Von Meijenfeldt F.A.B."/>
            <person name="Westbye A.B."/>
            <person name="Yadav S."/>
            <person name="Hopmans E.C."/>
            <person name="Dutilh B.E."/>
            <person name="Sinninghe Damste J.S."/>
        </authorList>
    </citation>
    <scope>NUCLEOTIDE SEQUENCE [LARGE SCALE GENOMIC DNA]</scope>
    <source>
        <strain evidence="9">NIOZ-UU30</strain>
    </source>
</reference>
<gene>
    <name evidence="8" type="primary">panC</name>
    <name evidence="9" type="ORF">H8E23_13155</name>
</gene>
<dbReference type="SUPFAM" id="SSF52374">
    <property type="entry name" value="Nucleotidylyl transferase"/>
    <property type="match status" value="1"/>
</dbReference>
<dbReference type="InterPro" id="IPR004821">
    <property type="entry name" value="Cyt_trans-like"/>
</dbReference>
<evidence type="ECO:0000256" key="7">
    <source>
        <dbReference type="ARBA" id="ARBA00048258"/>
    </source>
</evidence>
<evidence type="ECO:0000256" key="5">
    <source>
        <dbReference type="ARBA" id="ARBA00022741"/>
    </source>
</evidence>
<dbReference type="InterPro" id="IPR042176">
    <property type="entry name" value="Pantoate_ligase_C"/>
</dbReference>
<dbReference type="InterPro" id="IPR014729">
    <property type="entry name" value="Rossmann-like_a/b/a_fold"/>
</dbReference>
<dbReference type="GO" id="GO:0015940">
    <property type="term" value="P:pantothenate biosynthetic process"/>
    <property type="evidence" value="ECO:0007669"/>
    <property type="project" value="UniProtKB-UniRule"/>
</dbReference>
<feature type="binding site" evidence="8">
    <location>
        <position position="153"/>
    </location>
    <ligand>
        <name>(R)-pantoate</name>
        <dbReference type="ChEBI" id="CHEBI:15980"/>
    </ligand>
</feature>
<dbReference type="AlphaFoldDB" id="A0A8J6TN45"/>
<proteinExistence type="inferred from homology"/>
<dbReference type="UniPathway" id="UPA00028">
    <property type="reaction ID" value="UER00005"/>
</dbReference>
<keyword evidence="3 8" id="KW-0436">Ligase</keyword>
<comment type="similarity">
    <text evidence="2 8">Belongs to the pantothenate synthetase family.</text>
</comment>
<feature type="active site" description="Proton donor" evidence="8">
    <location>
        <position position="37"/>
    </location>
</feature>
<comment type="subunit">
    <text evidence="8">Homodimer.</text>
</comment>
<dbReference type="Proteomes" id="UP000603434">
    <property type="component" value="Unassembled WGS sequence"/>
</dbReference>
<dbReference type="HAMAP" id="MF_00158">
    <property type="entry name" value="PanC"/>
    <property type="match status" value="1"/>
</dbReference>
<dbReference type="Pfam" id="PF02569">
    <property type="entry name" value="Pantoate_ligase"/>
    <property type="match status" value="1"/>
</dbReference>
<keyword evidence="5 8" id="KW-0547">Nucleotide-binding</keyword>
<name>A0A8J6TN45_9BACT</name>
<dbReference type="NCBIfam" id="TIGR00018">
    <property type="entry name" value="panC"/>
    <property type="match status" value="1"/>
</dbReference>
<comment type="miscellaneous">
    <text evidence="8">The reaction proceeds by a bi uni uni bi ping pong mechanism.</text>
</comment>
<feature type="binding site" evidence="8">
    <location>
        <begin position="30"/>
        <end position="37"/>
    </location>
    <ligand>
        <name>ATP</name>
        <dbReference type="ChEBI" id="CHEBI:30616"/>
    </ligand>
</feature>
<protein>
    <recommendedName>
        <fullName evidence="8">Pantothenate synthetase</fullName>
        <shortName evidence="8">PS</shortName>
        <ecNumber evidence="8">6.3.2.1</ecNumber>
    </recommendedName>
    <alternativeName>
        <fullName evidence="8">Pantoate--beta-alanine ligase</fullName>
    </alternativeName>
    <alternativeName>
        <fullName evidence="8">Pantoate-activating enzyme</fullName>
    </alternativeName>
</protein>
<keyword evidence="8" id="KW-0963">Cytoplasm</keyword>
<evidence type="ECO:0000256" key="8">
    <source>
        <dbReference type="HAMAP-Rule" id="MF_00158"/>
    </source>
</evidence>
<feature type="binding site" evidence="8">
    <location>
        <position position="61"/>
    </location>
    <ligand>
        <name>beta-alanine</name>
        <dbReference type="ChEBI" id="CHEBI:57966"/>
    </ligand>
</feature>
<dbReference type="InterPro" id="IPR003721">
    <property type="entry name" value="Pantoate_ligase"/>
</dbReference>
<dbReference type="EMBL" id="JACNJH010000182">
    <property type="protein sequence ID" value="MBC8362333.1"/>
    <property type="molecule type" value="Genomic_DNA"/>
</dbReference>
<dbReference type="GO" id="GO:0005829">
    <property type="term" value="C:cytosol"/>
    <property type="evidence" value="ECO:0007669"/>
    <property type="project" value="TreeGrafter"/>
</dbReference>
<evidence type="ECO:0000313" key="9">
    <source>
        <dbReference type="EMBL" id="MBC8362333.1"/>
    </source>
</evidence>
<dbReference type="Gene3D" id="3.40.50.620">
    <property type="entry name" value="HUPs"/>
    <property type="match status" value="1"/>
</dbReference>
<dbReference type="PANTHER" id="PTHR21299:SF1">
    <property type="entry name" value="PANTOATE--BETA-ALANINE LIGASE"/>
    <property type="match status" value="1"/>
</dbReference>
<dbReference type="GO" id="GO:0005524">
    <property type="term" value="F:ATP binding"/>
    <property type="evidence" value="ECO:0007669"/>
    <property type="project" value="UniProtKB-KW"/>
</dbReference>
<comment type="function">
    <text evidence="8">Catalyzes the condensation of pantoate with beta-alanine in an ATP-dependent reaction via a pantoyl-adenylate intermediate.</text>
</comment>
<feature type="binding site" evidence="8">
    <location>
        <begin position="147"/>
        <end position="150"/>
    </location>
    <ligand>
        <name>ATP</name>
        <dbReference type="ChEBI" id="CHEBI:30616"/>
    </ligand>
</feature>
<dbReference type="Gene3D" id="3.30.1300.10">
    <property type="entry name" value="Pantoate-beta-alanine ligase, C-terminal domain"/>
    <property type="match status" value="1"/>
</dbReference>
<keyword evidence="4 8" id="KW-0566">Pantothenate biosynthesis</keyword>
<evidence type="ECO:0000256" key="2">
    <source>
        <dbReference type="ARBA" id="ARBA00009256"/>
    </source>
</evidence>
<dbReference type="EC" id="6.3.2.1" evidence="8"/>
<dbReference type="FunFam" id="3.40.50.620:FF:000013">
    <property type="entry name" value="Pantothenate synthetase"/>
    <property type="match status" value="1"/>
</dbReference>
<comment type="catalytic activity">
    <reaction evidence="7 8">
        <text>(R)-pantoate + beta-alanine + ATP = (R)-pantothenate + AMP + diphosphate + H(+)</text>
        <dbReference type="Rhea" id="RHEA:10912"/>
        <dbReference type="ChEBI" id="CHEBI:15378"/>
        <dbReference type="ChEBI" id="CHEBI:15980"/>
        <dbReference type="ChEBI" id="CHEBI:29032"/>
        <dbReference type="ChEBI" id="CHEBI:30616"/>
        <dbReference type="ChEBI" id="CHEBI:33019"/>
        <dbReference type="ChEBI" id="CHEBI:57966"/>
        <dbReference type="ChEBI" id="CHEBI:456215"/>
        <dbReference type="EC" id="6.3.2.1"/>
    </reaction>
</comment>
<dbReference type="GO" id="GO:0004592">
    <property type="term" value="F:pantoate-beta-alanine ligase activity"/>
    <property type="evidence" value="ECO:0007669"/>
    <property type="project" value="UniProtKB-UniRule"/>
</dbReference>
<dbReference type="NCBIfam" id="TIGR00125">
    <property type="entry name" value="cyt_tran_rel"/>
    <property type="match status" value="1"/>
</dbReference>
<evidence type="ECO:0000313" key="10">
    <source>
        <dbReference type="Proteomes" id="UP000603434"/>
    </source>
</evidence>
<feature type="binding site" evidence="8">
    <location>
        <position position="176"/>
    </location>
    <ligand>
        <name>ATP</name>
        <dbReference type="ChEBI" id="CHEBI:30616"/>
    </ligand>
</feature>